<evidence type="ECO:0000256" key="8">
    <source>
        <dbReference type="ARBA" id="ARBA00023065"/>
    </source>
</evidence>
<comment type="similarity">
    <text evidence="2">Belongs to the otopetrin family.</text>
</comment>
<keyword evidence="5 11" id="KW-0812">Transmembrane</keyword>
<dbReference type="PANTHER" id="PTHR21522:SF32">
    <property type="entry name" value="OTOPETRIN-2"/>
    <property type="match status" value="1"/>
</dbReference>
<feature type="transmembrane region" description="Helical" evidence="11">
    <location>
        <begin position="340"/>
        <end position="359"/>
    </location>
</feature>
<evidence type="ECO:0000313" key="13">
    <source>
        <dbReference type="Proteomes" id="UP000005408"/>
    </source>
</evidence>
<reference evidence="12" key="1">
    <citation type="submission" date="2022-08" db="UniProtKB">
        <authorList>
            <consortium name="EnsemblMetazoa"/>
        </authorList>
    </citation>
    <scope>IDENTIFICATION</scope>
    <source>
        <strain evidence="12">05x7-T-G4-1.051#20</strain>
    </source>
</reference>
<evidence type="ECO:0000313" key="12">
    <source>
        <dbReference type="EnsemblMetazoa" id="G16766.1:cds"/>
    </source>
</evidence>
<accession>A0A8W8J0V6</accession>
<feature type="transmembrane region" description="Helical" evidence="11">
    <location>
        <begin position="154"/>
        <end position="172"/>
    </location>
</feature>
<keyword evidence="9 11" id="KW-0472">Membrane</keyword>
<feature type="transmembrane region" description="Helical" evidence="11">
    <location>
        <begin position="267"/>
        <end position="291"/>
    </location>
</feature>
<feature type="transmembrane region" description="Helical" evidence="11">
    <location>
        <begin position="84"/>
        <end position="107"/>
    </location>
</feature>
<dbReference type="GO" id="GO:0005886">
    <property type="term" value="C:plasma membrane"/>
    <property type="evidence" value="ECO:0007669"/>
    <property type="project" value="UniProtKB-SubCell"/>
</dbReference>
<evidence type="ECO:0000256" key="4">
    <source>
        <dbReference type="ARBA" id="ARBA00022475"/>
    </source>
</evidence>
<evidence type="ECO:0000256" key="2">
    <source>
        <dbReference type="ARBA" id="ARBA00006513"/>
    </source>
</evidence>
<evidence type="ECO:0000256" key="7">
    <source>
        <dbReference type="ARBA" id="ARBA00022989"/>
    </source>
</evidence>
<keyword evidence="8" id="KW-0406">Ion transport</keyword>
<keyword evidence="4" id="KW-1003">Cell membrane</keyword>
<dbReference type="EnsemblMetazoa" id="G16766.1">
    <property type="protein sequence ID" value="G16766.1:cds"/>
    <property type="gene ID" value="G16766"/>
</dbReference>
<dbReference type="GO" id="GO:0015252">
    <property type="term" value="F:proton channel activity"/>
    <property type="evidence" value="ECO:0007669"/>
    <property type="project" value="InterPro"/>
</dbReference>
<sequence>MVVLYLRIVFYVRMPRAQAGIVVIFGVLSGEKANRDEVFISKWAAIALCICVGLLAVLFLLVLSCRQRPDVIPVDEDPSINLQLVFLWGFGLAMMIYLCINIAIYLRCAIDRPDDYLHSIFRLLVNLLFILFTVFQMVLLTYNKRSILRATIQFHFSIVCILAVNFALWYSSTVHTLFVNGNETEFSNVSCFHSSEIQKRLGSKISLILLPPQMEFYILASTLLIALWRNSIRYESTITREPCKLTRDDSYEKICTLVSMGVKEKHLLAVTLGLFINIPIVLSAVLLDFVYEWQNKSVVMFLDFSDSLSALFSCVLVYVSCIKIKRLTVATTKPFLIRDYILILSSTGMMAYFMIGVVASMSGYTLSKSTVVSRVFGMLETFLQTYLLTRSSRHKANGNCRESTCISFCALILVISNLTYWLLDSYNKHMITKSRYIGFKDWKVVEVLFIPLVTFYRFFSGMGAYSMYKRFKPN</sequence>
<feature type="transmembrane region" description="Helical" evidence="11">
    <location>
        <begin position="405"/>
        <end position="423"/>
    </location>
</feature>
<proteinExistence type="inferred from homology"/>
<keyword evidence="6" id="KW-0375">Hydrogen ion transport</keyword>
<evidence type="ECO:0000256" key="6">
    <source>
        <dbReference type="ARBA" id="ARBA00022781"/>
    </source>
</evidence>
<protein>
    <recommendedName>
        <fullName evidence="14">Otopetrin-2</fullName>
    </recommendedName>
</protein>
<keyword evidence="7 11" id="KW-1133">Transmembrane helix</keyword>
<feature type="transmembrane region" description="Helical" evidence="11">
    <location>
        <begin position="297"/>
        <end position="319"/>
    </location>
</feature>
<evidence type="ECO:0000256" key="3">
    <source>
        <dbReference type="ARBA" id="ARBA00022448"/>
    </source>
</evidence>
<keyword evidence="13" id="KW-1185">Reference proteome</keyword>
<evidence type="ECO:0000256" key="5">
    <source>
        <dbReference type="ARBA" id="ARBA00022692"/>
    </source>
</evidence>
<dbReference type="Pfam" id="PF03189">
    <property type="entry name" value="Otopetrin"/>
    <property type="match status" value="1"/>
</dbReference>
<dbReference type="PANTHER" id="PTHR21522">
    <property type="entry name" value="PROTON CHANNEL OTOP"/>
    <property type="match status" value="1"/>
</dbReference>
<evidence type="ECO:0000256" key="10">
    <source>
        <dbReference type="ARBA" id="ARBA00023303"/>
    </source>
</evidence>
<name>A0A8W8J0V6_MAGGI</name>
<dbReference type="Proteomes" id="UP000005408">
    <property type="component" value="Unassembled WGS sequence"/>
</dbReference>
<feature type="transmembrane region" description="Helical" evidence="11">
    <location>
        <begin position="205"/>
        <end position="228"/>
    </location>
</feature>
<comment type="subcellular location">
    <subcellularLocation>
        <location evidence="1">Cell membrane</location>
        <topology evidence="1">Multi-pass membrane protein</topology>
    </subcellularLocation>
</comment>
<evidence type="ECO:0000256" key="1">
    <source>
        <dbReference type="ARBA" id="ARBA00004651"/>
    </source>
</evidence>
<evidence type="ECO:0000256" key="11">
    <source>
        <dbReference type="SAM" id="Phobius"/>
    </source>
</evidence>
<organism evidence="12 13">
    <name type="scientific">Magallana gigas</name>
    <name type="common">Pacific oyster</name>
    <name type="synonym">Crassostrea gigas</name>
    <dbReference type="NCBI Taxonomy" id="29159"/>
    <lineage>
        <taxon>Eukaryota</taxon>
        <taxon>Metazoa</taxon>
        <taxon>Spiralia</taxon>
        <taxon>Lophotrochozoa</taxon>
        <taxon>Mollusca</taxon>
        <taxon>Bivalvia</taxon>
        <taxon>Autobranchia</taxon>
        <taxon>Pteriomorphia</taxon>
        <taxon>Ostreida</taxon>
        <taxon>Ostreoidea</taxon>
        <taxon>Ostreidae</taxon>
        <taxon>Magallana</taxon>
    </lineage>
</organism>
<dbReference type="AlphaFoldDB" id="A0A8W8J0V6"/>
<feature type="transmembrane region" description="Helical" evidence="11">
    <location>
        <begin position="119"/>
        <end position="142"/>
    </location>
</feature>
<keyword evidence="10" id="KW-0407">Ion channel</keyword>
<evidence type="ECO:0000256" key="9">
    <source>
        <dbReference type="ARBA" id="ARBA00023136"/>
    </source>
</evidence>
<keyword evidence="3" id="KW-0813">Transport</keyword>
<feature type="transmembrane region" description="Helical" evidence="11">
    <location>
        <begin position="43"/>
        <end position="63"/>
    </location>
</feature>
<evidence type="ECO:0008006" key="14">
    <source>
        <dbReference type="Google" id="ProtNLM"/>
    </source>
</evidence>
<feature type="transmembrane region" description="Helical" evidence="11">
    <location>
        <begin position="448"/>
        <end position="468"/>
    </location>
</feature>
<dbReference type="InterPro" id="IPR004878">
    <property type="entry name" value="Otopetrin"/>
</dbReference>